<dbReference type="AlphaFoldDB" id="A0A7S0UUD0"/>
<name>A0A7S0UUD0_9CHLO</name>
<organism evidence="2">
    <name type="scientific">Polytomella parva</name>
    <dbReference type="NCBI Taxonomy" id="51329"/>
    <lineage>
        <taxon>Eukaryota</taxon>
        <taxon>Viridiplantae</taxon>
        <taxon>Chlorophyta</taxon>
        <taxon>core chlorophytes</taxon>
        <taxon>Chlorophyceae</taxon>
        <taxon>CS clade</taxon>
        <taxon>Chlamydomonadales</taxon>
        <taxon>Chlamydomonadaceae</taxon>
        <taxon>Polytomella</taxon>
    </lineage>
</organism>
<proteinExistence type="predicted"/>
<accession>A0A7S0UUD0</accession>
<dbReference type="GO" id="GO:0016628">
    <property type="term" value="F:oxidoreductase activity, acting on the CH-CH group of donors, NAD or NADP as acceptor"/>
    <property type="evidence" value="ECO:0007669"/>
    <property type="project" value="InterPro"/>
</dbReference>
<dbReference type="PRINTS" id="PR00420">
    <property type="entry name" value="RNGMNOXGNASE"/>
</dbReference>
<dbReference type="Gene3D" id="3.50.50.60">
    <property type="entry name" value="FAD/NAD(P)-binding domain"/>
    <property type="match status" value="1"/>
</dbReference>
<reference evidence="2" key="1">
    <citation type="submission" date="2021-01" db="EMBL/GenBank/DDBJ databases">
        <authorList>
            <person name="Corre E."/>
            <person name="Pelletier E."/>
            <person name="Niang G."/>
            <person name="Scheremetjew M."/>
            <person name="Finn R."/>
            <person name="Kale V."/>
            <person name="Holt S."/>
            <person name="Cochrane G."/>
            <person name="Meng A."/>
            <person name="Brown T."/>
            <person name="Cohen L."/>
        </authorList>
    </citation>
    <scope>NUCLEOTIDE SEQUENCE</scope>
    <source>
        <strain evidence="2">SAG 63-3</strain>
    </source>
</reference>
<dbReference type="InterPro" id="IPR036188">
    <property type="entry name" value="FAD/NAD-bd_sf"/>
</dbReference>
<dbReference type="InterPro" id="IPR011777">
    <property type="entry name" value="Geranylgeranyl_Rdtase_fam"/>
</dbReference>
<dbReference type="PANTHER" id="PTHR42685:SF22">
    <property type="entry name" value="CONDITIONED MEDIUM FACTOR RECEPTOR 1"/>
    <property type="match status" value="1"/>
</dbReference>
<dbReference type="EMBL" id="HBFM01009048">
    <property type="protein sequence ID" value="CAD8769403.1"/>
    <property type="molecule type" value="Transcribed_RNA"/>
</dbReference>
<evidence type="ECO:0000313" key="2">
    <source>
        <dbReference type="EMBL" id="CAD8769403.1"/>
    </source>
</evidence>
<protein>
    <recommendedName>
        <fullName evidence="1">FAD-binding domain-containing protein</fullName>
    </recommendedName>
</protein>
<evidence type="ECO:0000259" key="1">
    <source>
        <dbReference type="Pfam" id="PF01494"/>
    </source>
</evidence>
<dbReference type="GO" id="GO:0071949">
    <property type="term" value="F:FAD binding"/>
    <property type="evidence" value="ECO:0007669"/>
    <property type="project" value="InterPro"/>
</dbReference>
<dbReference type="PANTHER" id="PTHR42685">
    <property type="entry name" value="GERANYLGERANYL DIPHOSPHATE REDUCTASE"/>
    <property type="match status" value="1"/>
</dbReference>
<dbReference type="InterPro" id="IPR050407">
    <property type="entry name" value="Geranylgeranyl_reductase"/>
</dbReference>
<sequence length="498" mass="53449">MAQHIVDAAASAQKYVEENKKNVAIAAGVTSAALLATIAYRRTVNAVPTSGPYPVSTLPEGAYDAVIVGAGPSGSVCGYYLSKAGAKVALLDKESFPRDKYCGDAVCTPAIRILEDMGVLQELKDNNECHFADNGGFVSPKGISYIGVSKQKLGEAAACAVKRIILDNRVAKCAARTGADLKENFEVTGATFDKETGLWTVTSASGTSVKGRILVCADGATSPLATKLGYCTEAPRGVCSRAFIEGGSHNTNFDGVCFYPKWSLPGYAAIFRHANDELNYCYYLIPCGNIKAGQCGEVSEADLARLHNDALTQDPFISKAVGPNAKIERMRAASLRLGGQGLKANHDDHLIIVGDAAGHIDPLTGEGIHTAMMGGKAAAEAILAMRATGDYSKASTKQYDTKIHNLFTHDFYLSQKMAELVWRFPILLDAVASEMQRQGDTMMSKWAEIMTNMRPKTYFLQPHVAIPMGFSILREIVQQKFLGKPDNYQLLPKPASTA</sequence>
<feature type="domain" description="FAD-binding" evidence="1">
    <location>
        <begin position="63"/>
        <end position="404"/>
    </location>
</feature>
<dbReference type="Pfam" id="PF01494">
    <property type="entry name" value="FAD_binding_3"/>
    <property type="match status" value="1"/>
</dbReference>
<gene>
    <name evidence="2" type="ORF">PPAR00522_LOCUS5801</name>
</gene>
<dbReference type="InterPro" id="IPR002938">
    <property type="entry name" value="FAD-bd"/>
</dbReference>
<dbReference type="SUPFAM" id="SSF51905">
    <property type="entry name" value="FAD/NAD(P)-binding domain"/>
    <property type="match status" value="1"/>
</dbReference>
<dbReference type="NCBIfam" id="TIGR02032">
    <property type="entry name" value="GG-red-SF"/>
    <property type="match status" value="1"/>
</dbReference>